<evidence type="ECO:0000313" key="3">
    <source>
        <dbReference type="Proteomes" id="UP000593578"/>
    </source>
</evidence>
<dbReference type="EMBL" id="JABEZZ010000008">
    <property type="protein sequence ID" value="MBA0592223.1"/>
    <property type="molecule type" value="Genomic_DNA"/>
</dbReference>
<protein>
    <submittedName>
        <fullName evidence="2">Uncharacterized protein</fullName>
    </submittedName>
</protein>
<evidence type="ECO:0000313" key="2">
    <source>
        <dbReference type="EMBL" id="MBA0592223.1"/>
    </source>
</evidence>
<dbReference type="AlphaFoldDB" id="A0A7J8PT06"/>
<proteinExistence type="predicted"/>
<feature type="region of interest" description="Disordered" evidence="1">
    <location>
        <begin position="1"/>
        <end position="24"/>
    </location>
</feature>
<dbReference type="Proteomes" id="UP000593578">
    <property type="component" value="Unassembled WGS sequence"/>
</dbReference>
<organism evidence="2 3">
    <name type="scientific">Gossypium raimondii</name>
    <name type="common">Peruvian cotton</name>
    <name type="synonym">Gossypium klotzschianum subsp. raimondii</name>
    <dbReference type="NCBI Taxonomy" id="29730"/>
    <lineage>
        <taxon>Eukaryota</taxon>
        <taxon>Viridiplantae</taxon>
        <taxon>Streptophyta</taxon>
        <taxon>Embryophyta</taxon>
        <taxon>Tracheophyta</taxon>
        <taxon>Spermatophyta</taxon>
        <taxon>Magnoliopsida</taxon>
        <taxon>eudicotyledons</taxon>
        <taxon>Gunneridae</taxon>
        <taxon>Pentapetalae</taxon>
        <taxon>rosids</taxon>
        <taxon>malvids</taxon>
        <taxon>Malvales</taxon>
        <taxon>Malvaceae</taxon>
        <taxon>Malvoideae</taxon>
        <taxon>Gossypium</taxon>
    </lineage>
</organism>
<sequence length="41" mass="4811">MKKFSFSAAPIEERPESDMPPSTDRLNELLERLKFLEEESI</sequence>
<reference evidence="2 3" key="1">
    <citation type="journal article" date="2019" name="Genome Biol. Evol.">
        <title>Insights into the evolution of the New World diploid cottons (Gossypium, subgenus Houzingenia) based on genome sequencing.</title>
        <authorList>
            <person name="Grover C.E."/>
            <person name="Arick M.A. 2nd"/>
            <person name="Thrash A."/>
            <person name="Conover J.L."/>
            <person name="Sanders W.S."/>
            <person name="Peterson D.G."/>
            <person name="Frelichowski J.E."/>
            <person name="Scheffler J.A."/>
            <person name="Scheffler B.E."/>
            <person name="Wendel J.F."/>
        </authorList>
    </citation>
    <scope>NUCLEOTIDE SEQUENCE [LARGE SCALE GENOMIC DNA]</scope>
    <source>
        <strain evidence="2">8</strain>
        <tissue evidence="2">Leaf</tissue>
    </source>
</reference>
<comment type="caution">
    <text evidence="2">The sequence shown here is derived from an EMBL/GenBank/DDBJ whole genome shotgun (WGS) entry which is preliminary data.</text>
</comment>
<evidence type="ECO:0000256" key="1">
    <source>
        <dbReference type="SAM" id="MobiDB-lite"/>
    </source>
</evidence>
<accession>A0A7J8PT06</accession>
<gene>
    <name evidence="2" type="ORF">Gorai_009207</name>
</gene>
<name>A0A7J8PT06_GOSRA</name>